<feature type="transmembrane region" description="Helical" evidence="1">
    <location>
        <begin position="28"/>
        <end position="50"/>
    </location>
</feature>
<dbReference type="Gene3D" id="2.60.40.420">
    <property type="entry name" value="Cupredoxins - blue copper proteins"/>
    <property type="match status" value="1"/>
</dbReference>
<dbReference type="AlphaFoldDB" id="F5Z690"/>
<dbReference type="eggNOG" id="COG3794">
    <property type="taxonomic scope" value="Bacteria"/>
</dbReference>
<dbReference type="InterPro" id="IPR008972">
    <property type="entry name" value="Cupredoxin"/>
</dbReference>
<evidence type="ECO:0000313" key="2">
    <source>
        <dbReference type="EMBL" id="AEF05403.1"/>
    </source>
</evidence>
<dbReference type="Proteomes" id="UP000000683">
    <property type="component" value="Chromosome"/>
</dbReference>
<dbReference type="HOGENOM" id="CLU_084768_2_2_6"/>
<dbReference type="EMBL" id="CP002339">
    <property type="protein sequence ID" value="AEF05403.1"/>
    <property type="molecule type" value="Genomic_DNA"/>
</dbReference>
<reference evidence="2 3" key="1">
    <citation type="journal article" date="2011" name="J. Bacteriol.">
        <title>Complete genome sequence of the polycyclic aromatic hydrocarbon-degrading bacterium Alteromonas sp. strain SN2.</title>
        <authorList>
            <person name="Jin H.M."/>
            <person name="Jeong H."/>
            <person name="Moon E.J."/>
            <person name="Math R.K."/>
            <person name="Lee K."/>
            <person name="Kim H.J."/>
            <person name="Jeon C.O."/>
            <person name="Oh T.K."/>
            <person name="Kim J.F."/>
        </authorList>
    </citation>
    <scope>NUCLEOTIDE SEQUENCE [LARGE SCALE GENOMIC DNA]</scope>
    <source>
        <strain evidence="3">JCM 17741 / KACC 18427 / KCTC 11700BP / SN2</strain>
    </source>
</reference>
<keyword evidence="1" id="KW-1133">Transmembrane helix</keyword>
<name>F5Z690_ALTNA</name>
<organism evidence="2 3">
    <name type="scientific">Alteromonas naphthalenivorans</name>
    <dbReference type="NCBI Taxonomy" id="715451"/>
    <lineage>
        <taxon>Bacteria</taxon>
        <taxon>Pseudomonadati</taxon>
        <taxon>Pseudomonadota</taxon>
        <taxon>Gammaproteobacteria</taxon>
        <taxon>Alteromonadales</taxon>
        <taxon>Alteromonadaceae</taxon>
        <taxon>Alteromonas/Salinimonas group</taxon>
        <taxon>Alteromonas</taxon>
    </lineage>
</organism>
<gene>
    <name evidence="2" type="ordered locus">ambt_19560</name>
</gene>
<keyword evidence="1" id="KW-0812">Transmembrane</keyword>
<evidence type="ECO:0000313" key="3">
    <source>
        <dbReference type="Proteomes" id="UP000000683"/>
    </source>
</evidence>
<accession>F5Z690</accession>
<proteinExistence type="predicted"/>
<keyword evidence="3" id="KW-1185">Reference proteome</keyword>
<dbReference type="CDD" id="cd04221">
    <property type="entry name" value="MauL"/>
    <property type="match status" value="1"/>
</dbReference>
<keyword evidence="1" id="KW-0472">Membrane</keyword>
<dbReference type="KEGG" id="alt:ambt_19560"/>
<evidence type="ECO:0000256" key="1">
    <source>
        <dbReference type="SAM" id="Phobius"/>
    </source>
</evidence>
<dbReference type="InterPro" id="IPR034242">
    <property type="entry name" value="MauL"/>
</dbReference>
<dbReference type="SUPFAM" id="SSF49503">
    <property type="entry name" value="Cupredoxins"/>
    <property type="match status" value="1"/>
</dbReference>
<evidence type="ECO:0008006" key="4">
    <source>
        <dbReference type="Google" id="ProtNLM"/>
    </source>
</evidence>
<protein>
    <recommendedName>
        <fullName evidence="4">Methylamine utilization protein</fullName>
    </recommendedName>
</protein>
<sequence length="250" mass="27752">MNEIMCGTCFFTPNTCWIKRVAKNVNKLAVLAALASVAFIAMLAPFNALANNVTASITLLDAEQSSVKDGVVIFTPLFDLPSTETNHSEAESTPKTAIMNQINKQFAPHVLVVQKNTEVTFPNADNVFHHVYSFSPTKQFELKLYKEFTAEPLFFEQAGIVDIGCNIHDWMLGYIVIADSPYFLKTADDGNADISLPTGKYSVEFWHPNAPNETPFIETEIELNSDKNFTLTLSKVIASDDDFDDGFGDY</sequence>